<dbReference type="InterPro" id="IPR041728">
    <property type="entry name" value="GPAT/DHAPAT_LPLAT"/>
</dbReference>
<dbReference type="PANTHER" id="PTHR12563">
    <property type="entry name" value="GLYCEROL-3-PHOSPHATE ACYLTRANSFERASE"/>
    <property type="match status" value="1"/>
</dbReference>
<feature type="domain" description="Phospholipid/glycerol acyltransferase" evidence="7">
    <location>
        <begin position="154"/>
        <end position="283"/>
    </location>
</feature>
<dbReference type="Pfam" id="PF19277">
    <property type="entry name" value="GPAT_C"/>
    <property type="match status" value="1"/>
</dbReference>
<dbReference type="GO" id="GO:0019432">
    <property type="term" value="P:triglyceride biosynthetic process"/>
    <property type="evidence" value="ECO:0007669"/>
    <property type="project" value="TreeGrafter"/>
</dbReference>
<dbReference type="Proteomes" id="UP001209878">
    <property type="component" value="Unassembled WGS sequence"/>
</dbReference>
<reference evidence="8" key="1">
    <citation type="journal article" date="2023" name="Mol. Biol. Evol.">
        <title>Third-Generation Sequencing Reveals the Adaptive Role of the Epigenome in Three Deep-Sea Polychaetes.</title>
        <authorList>
            <person name="Perez M."/>
            <person name="Aroh O."/>
            <person name="Sun Y."/>
            <person name="Lan Y."/>
            <person name="Juniper S.K."/>
            <person name="Young C.R."/>
            <person name="Angers B."/>
            <person name="Qian P.Y."/>
        </authorList>
    </citation>
    <scope>NUCLEOTIDE SEQUENCE</scope>
    <source>
        <strain evidence="8">R07B-5</strain>
    </source>
</reference>
<comment type="similarity">
    <text evidence="2 6">Belongs to the GPAT/DAPAT family.</text>
</comment>
<proteinExistence type="inferred from homology"/>
<evidence type="ECO:0000256" key="2">
    <source>
        <dbReference type="ARBA" id="ARBA00007937"/>
    </source>
</evidence>
<evidence type="ECO:0000256" key="1">
    <source>
        <dbReference type="ARBA" id="ARBA00004184"/>
    </source>
</evidence>
<organism evidence="8 9">
    <name type="scientific">Ridgeia piscesae</name>
    <name type="common">Tubeworm</name>
    <dbReference type="NCBI Taxonomy" id="27915"/>
    <lineage>
        <taxon>Eukaryota</taxon>
        <taxon>Metazoa</taxon>
        <taxon>Spiralia</taxon>
        <taxon>Lophotrochozoa</taxon>
        <taxon>Annelida</taxon>
        <taxon>Polychaeta</taxon>
        <taxon>Sedentaria</taxon>
        <taxon>Canalipalpata</taxon>
        <taxon>Sabellida</taxon>
        <taxon>Siboglinidae</taxon>
        <taxon>Ridgeia</taxon>
    </lineage>
</organism>
<dbReference type="GO" id="GO:0016287">
    <property type="term" value="F:glycerone-phosphate O-acyltransferase activity"/>
    <property type="evidence" value="ECO:0007669"/>
    <property type="project" value="TreeGrafter"/>
</dbReference>
<dbReference type="GO" id="GO:0012505">
    <property type="term" value="C:endomembrane system"/>
    <property type="evidence" value="ECO:0007669"/>
    <property type="project" value="UniProtKB-SubCell"/>
</dbReference>
<evidence type="ECO:0000313" key="8">
    <source>
        <dbReference type="EMBL" id="KAK2170459.1"/>
    </source>
</evidence>
<gene>
    <name evidence="8" type="ORF">NP493_1154g00029</name>
</gene>
<evidence type="ECO:0000256" key="3">
    <source>
        <dbReference type="ARBA" id="ARBA00022679"/>
    </source>
</evidence>
<keyword evidence="9" id="KW-1185">Reference proteome</keyword>
<keyword evidence="4" id="KW-0472">Membrane</keyword>
<dbReference type="GO" id="GO:0004366">
    <property type="term" value="F:glycerol-3-phosphate O-acyltransferase activity"/>
    <property type="evidence" value="ECO:0007669"/>
    <property type="project" value="TreeGrafter"/>
</dbReference>
<dbReference type="EMBL" id="JAODUO010001152">
    <property type="protein sequence ID" value="KAK2170459.1"/>
    <property type="molecule type" value="Genomic_DNA"/>
</dbReference>
<dbReference type="Pfam" id="PF01553">
    <property type="entry name" value="Acyltransferase"/>
    <property type="match status" value="1"/>
</dbReference>
<name>A0AAD9KFX4_RIDPI</name>
<dbReference type="SMART" id="SM00563">
    <property type="entry name" value="PlsC"/>
    <property type="match status" value="1"/>
</dbReference>
<sequence>MKPGEDLSPTSWVKKDQPTDVSTMAHYKDGGYEDVLEERRHTSDLKYAMKSRPDVPRYKYCKPRTPAEIKTQVLNSDRLRYTIEKISDATKTSKEEIMKEAGSILDDMAHNLTVGVVRSVAFFLIKVFKSIFSRIYVNKEGIQMLHRLLHEYPVLLMPTHRSYLDFLLVSYIFYEYDLPLPIIATAMDFQGMKFFSWVIRQVGGFYIRRAFGSDTLYWAIFTEYVQTHLRNGDAPIEFFVEGTRSRTAKSYQPKIGMLSASLESYFKAELPDVMVVPISISYDRILEETIYAYELLGIPKPKESTAGLLKARGVLSNDYGSVHFHIDNPISIRLFSSNKIDRVQHALEPRYINNLTAQEKDVMVHLARHIVRQQQGHMVISPWALMASVLMQSREGILLRQLIKEVEWLKRQTSNLGAYVNWPGNTSSESVVQHYLSLHMNVISISETGLIELKLVLPSHMKKPVADEVMLNAATNLILSSYRNQLLHVFVQVGMLSLVVNTSPQVTMTMEDLYQGYVFLETLLQKEFVFLQGETKKEFEWAVLTLNHSGALAIKDNHVLVKQSINKYTTFFSQMFEPFLLGYWVLCQYFLSLPGDIQGKPLPRKPKNFTKEAQKVALRLLQENVIRHYEILSLDLLGNGLLALVEMGCMYKDKRWVSHSVTCHTRSVTRHT</sequence>
<dbReference type="GO" id="GO:0005778">
    <property type="term" value="C:peroxisomal membrane"/>
    <property type="evidence" value="ECO:0007669"/>
    <property type="project" value="TreeGrafter"/>
</dbReference>
<dbReference type="InterPro" id="IPR022284">
    <property type="entry name" value="GPAT/DHAPAT"/>
</dbReference>
<keyword evidence="3 6" id="KW-0808">Transferase</keyword>
<dbReference type="SUPFAM" id="SSF69593">
    <property type="entry name" value="Glycerol-3-phosphate (1)-acyltransferase"/>
    <property type="match status" value="1"/>
</dbReference>
<dbReference type="GO" id="GO:0008654">
    <property type="term" value="P:phospholipid biosynthetic process"/>
    <property type="evidence" value="ECO:0007669"/>
    <property type="project" value="TreeGrafter"/>
</dbReference>
<evidence type="ECO:0000313" key="9">
    <source>
        <dbReference type="Proteomes" id="UP001209878"/>
    </source>
</evidence>
<protein>
    <recommendedName>
        <fullName evidence="7">Phospholipid/glycerol acyltransferase domain-containing protein</fullName>
    </recommendedName>
</protein>
<dbReference type="GO" id="GO:0008611">
    <property type="term" value="P:ether lipid biosynthetic process"/>
    <property type="evidence" value="ECO:0007669"/>
    <property type="project" value="TreeGrafter"/>
</dbReference>
<comment type="subcellular location">
    <subcellularLocation>
        <location evidence="1">Endomembrane system</location>
        <topology evidence="1">Peripheral membrane protein</topology>
    </subcellularLocation>
</comment>
<evidence type="ECO:0000256" key="4">
    <source>
        <dbReference type="ARBA" id="ARBA00023136"/>
    </source>
</evidence>
<accession>A0AAD9KFX4</accession>
<dbReference type="PANTHER" id="PTHR12563:SF17">
    <property type="entry name" value="DIHYDROXYACETONE PHOSPHATE ACYLTRANSFERASE"/>
    <property type="match status" value="1"/>
</dbReference>
<comment type="caution">
    <text evidence="8">The sequence shown here is derived from an EMBL/GenBank/DDBJ whole genome shotgun (WGS) entry which is preliminary data.</text>
</comment>
<dbReference type="GO" id="GO:0031966">
    <property type="term" value="C:mitochondrial membrane"/>
    <property type="evidence" value="ECO:0007669"/>
    <property type="project" value="TreeGrafter"/>
</dbReference>
<dbReference type="InterPro" id="IPR002123">
    <property type="entry name" value="Plipid/glycerol_acylTrfase"/>
</dbReference>
<evidence type="ECO:0000256" key="6">
    <source>
        <dbReference type="PIRNR" id="PIRNR000437"/>
    </source>
</evidence>
<dbReference type="InterPro" id="IPR045520">
    <property type="entry name" value="GPAT/DHAPAT_C"/>
</dbReference>
<dbReference type="AlphaFoldDB" id="A0AAD9KFX4"/>
<dbReference type="PIRSF" id="PIRSF000437">
    <property type="entry name" value="GPAT_DHAPAT"/>
    <property type="match status" value="1"/>
</dbReference>
<evidence type="ECO:0000256" key="5">
    <source>
        <dbReference type="ARBA" id="ARBA00023315"/>
    </source>
</evidence>
<dbReference type="GO" id="GO:0006631">
    <property type="term" value="P:fatty acid metabolic process"/>
    <property type="evidence" value="ECO:0007669"/>
    <property type="project" value="TreeGrafter"/>
</dbReference>
<keyword evidence="5 6" id="KW-0012">Acyltransferase</keyword>
<dbReference type="CDD" id="cd07993">
    <property type="entry name" value="LPLAT_DHAPAT-like"/>
    <property type="match status" value="1"/>
</dbReference>
<evidence type="ECO:0000259" key="7">
    <source>
        <dbReference type="SMART" id="SM00563"/>
    </source>
</evidence>